<keyword evidence="2" id="KW-1185">Reference proteome</keyword>
<feature type="compositionally biased region" description="Basic and acidic residues" evidence="1">
    <location>
        <begin position="35"/>
        <end position="45"/>
    </location>
</feature>
<feature type="compositionally biased region" description="Basic and acidic residues" evidence="1">
    <location>
        <begin position="129"/>
        <end position="141"/>
    </location>
</feature>
<feature type="compositionally biased region" description="Basic and acidic residues" evidence="1">
    <location>
        <begin position="150"/>
        <end position="163"/>
    </location>
</feature>
<feature type="region of interest" description="Disordered" evidence="1">
    <location>
        <begin position="23"/>
        <end position="68"/>
    </location>
</feature>
<sequence length="163" mass="18103">MSTSPSNSGTYWFLCRSSSYLSSSSYKFGSISPPKKKEGRNEATAKDVPPTNKLKKDKEESKNKVSSRVVTYGLSGDKEDDFEKYLNNLGETSRKSLGKAYSQNLESIQNLPRVELAVCGDSTNTGKSAENDDIKRIREKSISGQNNKDNTLKDVELTKEENT</sequence>
<feature type="region of interest" description="Disordered" evidence="1">
    <location>
        <begin position="121"/>
        <end position="163"/>
    </location>
</feature>
<evidence type="ECO:0000313" key="2">
    <source>
        <dbReference type="Proteomes" id="UP000095283"/>
    </source>
</evidence>
<organism evidence="2 3">
    <name type="scientific">Heterorhabditis bacteriophora</name>
    <name type="common">Entomopathogenic nematode worm</name>
    <dbReference type="NCBI Taxonomy" id="37862"/>
    <lineage>
        <taxon>Eukaryota</taxon>
        <taxon>Metazoa</taxon>
        <taxon>Ecdysozoa</taxon>
        <taxon>Nematoda</taxon>
        <taxon>Chromadorea</taxon>
        <taxon>Rhabditida</taxon>
        <taxon>Rhabditina</taxon>
        <taxon>Rhabditomorpha</taxon>
        <taxon>Strongyloidea</taxon>
        <taxon>Heterorhabditidae</taxon>
        <taxon>Heterorhabditis</taxon>
    </lineage>
</organism>
<feature type="compositionally biased region" description="Basic and acidic residues" evidence="1">
    <location>
        <begin position="54"/>
        <end position="63"/>
    </location>
</feature>
<evidence type="ECO:0000256" key="1">
    <source>
        <dbReference type="SAM" id="MobiDB-lite"/>
    </source>
</evidence>
<feature type="compositionally biased region" description="Low complexity" evidence="1">
    <location>
        <begin position="23"/>
        <end position="32"/>
    </location>
</feature>
<dbReference type="WBParaSite" id="Hba_19738">
    <property type="protein sequence ID" value="Hba_19738"/>
    <property type="gene ID" value="Hba_19738"/>
</dbReference>
<dbReference type="AlphaFoldDB" id="A0A1I7XQD4"/>
<name>A0A1I7XQD4_HETBA</name>
<evidence type="ECO:0000313" key="3">
    <source>
        <dbReference type="WBParaSite" id="Hba_19738"/>
    </source>
</evidence>
<accession>A0A1I7XQD4</accession>
<protein>
    <submittedName>
        <fullName evidence="3">Uncharacterized protein</fullName>
    </submittedName>
</protein>
<reference evidence="3" key="1">
    <citation type="submission" date="2016-11" db="UniProtKB">
        <authorList>
            <consortium name="WormBaseParasite"/>
        </authorList>
    </citation>
    <scope>IDENTIFICATION</scope>
</reference>
<dbReference type="Proteomes" id="UP000095283">
    <property type="component" value="Unplaced"/>
</dbReference>
<proteinExistence type="predicted"/>